<dbReference type="Gene3D" id="3.40.50.200">
    <property type="entry name" value="Peptidase S8/S53 domain"/>
    <property type="match status" value="1"/>
</dbReference>
<evidence type="ECO:0000256" key="3">
    <source>
        <dbReference type="ARBA" id="ARBA00022801"/>
    </source>
</evidence>
<dbReference type="Pfam" id="PF00082">
    <property type="entry name" value="Peptidase_S8"/>
    <property type="match status" value="1"/>
</dbReference>
<evidence type="ECO:0000256" key="5">
    <source>
        <dbReference type="PROSITE-ProRule" id="PRU01240"/>
    </source>
</evidence>
<feature type="active site" description="Charge relay system" evidence="5">
    <location>
        <position position="320"/>
    </location>
</feature>
<dbReference type="RefSeq" id="WP_135083394.1">
    <property type="nucleotide sequence ID" value="NZ_SPDV01000003.1"/>
</dbReference>
<evidence type="ECO:0000313" key="8">
    <source>
        <dbReference type="EMBL" id="TFI59730.1"/>
    </source>
</evidence>
<comment type="similarity">
    <text evidence="1 5">Belongs to the peptidase S8 family.</text>
</comment>
<keyword evidence="9" id="KW-1185">Reference proteome</keyword>
<feature type="active site" description="Charge relay system" evidence="5">
    <location>
        <position position="288"/>
    </location>
</feature>
<protein>
    <recommendedName>
        <fullName evidence="7">Peptidase S8/S53 domain-containing protein</fullName>
    </recommendedName>
</protein>
<dbReference type="InterPro" id="IPR015500">
    <property type="entry name" value="Peptidase_S8_subtilisin-rel"/>
</dbReference>
<dbReference type="SUPFAM" id="SSF49785">
    <property type="entry name" value="Galactose-binding domain-like"/>
    <property type="match status" value="1"/>
</dbReference>
<dbReference type="PANTHER" id="PTHR43399">
    <property type="entry name" value="SUBTILISIN-RELATED"/>
    <property type="match status" value="1"/>
</dbReference>
<evidence type="ECO:0000256" key="6">
    <source>
        <dbReference type="SAM" id="MobiDB-lite"/>
    </source>
</evidence>
<dbReference type="GO" id="GO:0004252">
    <property type="term" value="F:serine-type endopeptidase activity"/>
    <property type="evidence" value="ECO:0007669"/>
    <property type="project" value="UniProtKB-UniRule"/>
</dbReference>
<dbReference type="InterPro" id="IPR051048">
    <property type="entry name" value="Peptidase_S8/S53_subtilisin"/>
</dbReference>
<dbReference type="AlphaFoldDB" id="A0A4Y8ZUN7"/>
<dbReference type="PROSITE" id="PS00137">
    <property type="entry name" value="SUBTILASE_HIS"/>
    <property type="match status" value="1"/>
</dbReference>
<dbReference type="InterPro" id="IPR022398">
    <property type="entry name" value="Peptidase_S8_His-AS"/>
</dbReference>
<dbReference type="PRINTS" id="PR00723">
    <property type="entry name" value="SUBTILISIN"/>
</dbReference>
<feature type="compositionally biased region" description="Gly residues" evidence="6">
    <location>
        <begin position="77"/>
        <end position="90"/>
    </location>
</feature>
<dbReference type="CDD" id="cd04842">
    <property type="entry name" value="Peptidases_S8_Kp43_protease"/>
    <property type="match status" value="1"/>
</dbReference>
<reference evidence="8 9" key="1">
    <citation type="submission" date="2019-03" db="EMBL/GenBank/DDBJ databases">
        <title>Genome sequence of Sphingomonas sp. 17J27-24.</title>
        <authorList>
            <person name="Kim M."/>
            <person name="Maeng S."/>
            <person name="Sathiyaraj S."/>
        </authorList>
    </citation>
    <scope>NUCLEOTIDE SEQUENCE [LARGE SCALE GENOMIC DNA]</scope>
    <source>
        <strain evidence="8 9">17J27-24</strain>
    </source>
</reference>
<gene>
    <name evidence="8" type="ORF">E2493_02475</name>
</gene>
<name>A0A4Y8ZUN7_9SPHN</name>
<keyword evidence="3 5" id="KW-0378">Hydrolase</keyword>
<dbReference type="InterPro" id="IPR008979">
    <property type="entry name" value="Galactose-bd-like_sf"/>
</dbReference>
<accession>A0A4Y8ZUN7</accession>
<proteinExistence type="inferred from homology"/>
<evidence type="ECO:0000256" key="4">
    <source>
        <dbReference type="ARBA" id="ARBA00022825"/>
    </source>
</evidence>
<dbReference type="PANTHER" id="PTHR43399:SF4">
    <property type="entry name" value="CELL WALL-ASSOCIATED PROTEASE"/>
    <property type="match status" value="1"/>
</dbReference>
<dbReference type="Proteomes" id="UP000298213">
    <property type="component" value="Unassembled WGS sequence"/>
</dbReference>
<organism evidence="8 9">
    <name type="scientific">Sphingomonas parva</name>
    <dbReference type="NCBI Taxonomy" id="2555898"/>
    <lineage>
        <taxon>Bacteria</taxon>
        <taxon>Pseudomonadati</taxon>
        <taxon>Pseudomonadota</taxon>
        <taxon>Alphaproteobacteria</taxon>
        <taxon>Sphingomonadales</taxon>
        <taxon>Sphingomonadaceae</taxon>
        <taxon>Sphingomonas</taxon>
    </lineage>
</organism>
<sequence length="768" mass="80789">MRYRIKAYTLDSKTRELAREAVDEGLIEEPEITSGFVQGTCGEAGIRRLSESGLTVRALAPIPEEGTGFKSATPSGGRSGGAPGLSGASGPGAAPASAREQPGHYLMTLRGSVTRDLRERLSDAGVTLLERDEGGRYVARVAEGLGRLRDHPDVEDIQHYGVRQTLEAGRAPTQNASFATASVAAGLGEASVLEAVVHPGFDSDALAEALSADGAEVMATTRRVIRFTLGRARLEDIAAKEEIAEIQAPGVAGLLHDVVRPLVGLADQAGGHRSVPYKGEGEVVGIADSGLDQEHPDFRGRIRKVVARGRPGDPSDLHGHGTHVTGTVAGDGSASDGALAGIAPATEIVFQSLMDAQGGLGGLPLVLGDLFQEAYDEGVRIHNNSWGAFLHGRYTSMSYDVDRFVHEHPDFLPVIAAGNDASCNPGANVINQPGFVDWPSMSAPASAKNGLTVGASRSSRTDLGLAKLTYAQAWPKSFKVPGIGEEPVSGDPECLAGFSGRGPCDDMRVKPDVVAPGTDVASTRGARTPLRNFWGPYPHNPYYAVMGGTSMACPVVTGLAVLVRQYFRRERGHGNPSAALLKAAIINGTRPLSGRDAIADPGGRPSYHQGFGRVDISSTVPDPAAPTFALSFQDQDASGSPLVDTGDYVRFAFQVEAKGDIRLCLVWTDIPGRALQNALLMQLEDSSTNTWNSNGDLYAHVEMPVPDPLATIPGLLKRDPNNNVHVIRVDDAEPGEYFVSILADNLLAGPQGFALVVAGPVSDLARLG</sequence>
<dbReference type="InterPro" id="IPR034058">
    <property type="entry name" value="TagA/B/C/D_pept_dom"/>
</dbReference>
<dbReference type="OrthoDB" id="9816306at2"/>
<keyword evidence="2 5" id="KW-0645">Protease</keyword>
<dbReference type="EMBL" id="SPDV01000003">
    <property type="protein sequence ID" value="TFI59730.1"/>
    <property type="molecule type" value="Genomic_DNA"/>
</dbReference>
<dbReference type="PROSITE" id="PS00138">
    <property type="entry name" value="SUBTILASE_SER"/>
    <property type="match status" value="1"/>
</dbReference>
<feature type="active site" description="Charge relay system" evidence="5">
    <location>
        <position position="550"/>
    </location>
</feature>
<feature type="region of interest" description="Disordered" evidence="6">
    <location>
        <begin position="64"/>
        <end position="102"/>
    </location>
</feature>
<comment type="caution">
    <text evidence="8">The sequence shown here is derived from an EMBL/GenBank/DDBJ whole genome shotgun (WGS) entry which is preliminary data.</text>
</comment>
<evidence type="ECO:0000313" key="9">
    <source>
        <dbReference type="Proteomes" id="UP000298213"/>
    </source>
</evidence>
<dbReference type="InterPro" id="IPR023828">
    <property type="entry name" value="Peptidase_S8_Ser-AS"/>
</dbReference>
<dbReference type="InterPro" id="IPR036852">
    <property type="entry name" value="Peptidase_S8/S53_dom_sf"/>
</dbReference>
<dbReference type="PROSITE" id="PS51892">
    <property type="entry name" value="SUBTILASE"/>
    <property type="match status" value="1"/>
</dbReference>
<keyword evidence="4 5" id="KW-0720">Serine protease</keyword>
<evidence type="ECO:0000256" key="1">
    <source>
        <dbReference type="ARBA" id="ARBA00011073"/>
    </source>
</evidence>
<dbReference type="InterPro" id="IPR000209">
    <property type="entry name" value="Peptidase_S8/S53_dom"/>
</dbReference>
<dbReference type="SUPFAM" id="SSF52743">
    <property type="entry name" value="Subtilisin-like"/>
    <property type="match status" value="1"/>
</dbReference>
<feature type="domain" description="Peptidase S8/S53" evidence="7">
    <location>
        <begin position="279"/>
        <end position="611"/>
    </location>
</feature>
<evidence type="ECO:0000256" key="2">
    <source>
        <dbReference type="ARBA" id="ARBA00022670"/>
    </source>
</evidence>
<dbReference type="Gene3D" id="2.60.120.380">
    <property type="match status" value="1"/>
</dbReference>
<dbReference type="GO" id="GO:0006508">
    <property type="term" value="P:proteolysis"/>
    <property type="evidence" value="ECO:0007669"/>
    <property type="project" value="UniProtKB-KW"/>
</dbReference>
<evidence type="ECO:0000259" key="7">
    <source>
        <dbReference type="Pfam" id="PF00082"/>
    </source>
</evidence>